<feature type="region of interest" description="Disordered" evidence="5">
    <location>
        <begin position="175"/>
        <end position="305"/>
    </location>
</feature>
<sequence>MAPQPRVFLDFTIGSQPLGRVVFELFTHDVPKTAENFRALCTGEKGVSPLSHVPLHYKQSPVHRVIEGFMIQGGDFTKRNGTGGESIYGGTFPDERLSGPGTEVDKEGLLVMANRGKNTNGSQFFVTLAPAPHLTGKHVVFGRVVSGMDHIHTIGKQATDSKDRPLSPVVIVHCGELELRRPPPKSKSITRSPSPSRSARSRSRSRHLSRDRSQSPRRRRRYSSDESDSEDEEERRRRRKERKERKREKRQRKGRKEKEEREETLEELDARLEREEKERLEQERIAQEEERKRLKEEERRRALEGDGVVYKGRGAMRYLDPESIAARRMPTNYDRRGPDTRPRRPRHHLEEGEKWQRGVEARPTFDRGAPPHKRSGDDLDRYRVKGRSERDEADQDGKERRKRDWDDWRVGRDAAFGQRFEKGREEPTEEKRAGLDYRSRSRSVERDGRGVSPRRSRSRSPVIRPDSPPRGARSDAGSDMVLDADD</sequence>
<dbReference type="FunFam" id="2.40.100.10:FF:000025">
    <property type="entry name" value="Peptidyl-prolyl cis-trans isomerase CYP19-2"/>
    <property type="match status" value="1"/>
</dbReference>
<dbReference type="GO" id="GO:0006457">
    <property type="term" value="P:protein folding"/>
    <property type="evidence" value="ECO:0007669"/>
    <property type="project" value="InterPro"/>
</dbReference>
<dbReference type="Pfam" id="PF00160">
    <property type="entry name" value="Pro_isomerase"/>
    <property type="match status" value="1"/>
</dbReference>
<name>A0AAD9L7K8_PAPLA</name>
<evidence type="ECO:0000256" key="3">
    <source>
        <dbReference type="ARBA" id="ARBA00023110"/>
    </source>
</evidence>
<dbReference type="GO" id="GO:0003755">
    <property type="term" value="F:peptidyl-prolyl cis-trans isomerase activity"/>
    <property type="evidence" value="ECO:0007669"/>
    <property type="project" value="UniProtKB-KW"/>
</dbReference>
<evidence type="ECO:0000256" key="5">
    <source>
        <dbReference type="SAM" id="MobiDB-lite"/>
    </source>
</evidence>
<dbReference type="InterPro" id="IPR029000">
    <property type="entry name" value="Cyclophilin-like_dom_sf"/>
</dbReference>
<dbReference type="SUPFAM" id="SSF50891">
    <property type="entry name" value="Cyclophilin-like"/>
    <property type="match status" value="1"/>
</dbReference>
<dbReference type="PANTHER" id="PTHR11071:SF561">
    <property type="entry name" value="PEPTIDYL-PROLYL CIS-TRANS ISOMERASE D-RELATED"/>
    <property type="match status" value="1"/>
</dbReference>
<feature type="compositionally biased region" description="Low complexity" evidence="5">
    <location>
        <begin position="186"/>
        <end position="198"/>
    </location>
</feature>
<evidence type="ECO:0000313" key="7">
    <source>
        <dbReference type="EMBL" id="KAK1926003.1"/>
    </source>
</evidence>
<organism evidence="7 8">
    <name type="scientific">Papiliotrema laurentii</name>
    <name type="common">Cryptococcus laurentii</name>
    <dbReference type="NCBI Taxonomy" id="5418"/>
    <lineage>
        <taxon>Eukaryota</taxon>
        <taxon>Fungi</taxon>
        <taxon>Dikarya</taxon>
        <taxon>Basidiomycota</taxon>
        <taxon>Agaricomycotina</taxon>
        <taxon>Tremellomycetes</taxon>
        <taxon>Tremellales</taxon>
        <taxon>Rhynchogastremaceae</taxon>
        <taxon>Papiliotrema</taxon>
    </lineage>
</organism>
<feature type="compositionally biased region" description="Basic and acidic residues" evidence="5">
    <location>
        <begin position="333"/>
        <end position="365"/>
    </location>
</feature>
<dbReference type="AlphaFoldDB" id="A0AAD9L7K8"/>
<dbReference type="EMBL" id="JAODAN010000002">
    <property type="protein sequence ID" value="KAK1926003.1"/>
    <property type="molecule type" value="Genomic_DNA"/>
</dbReference>
<dbReference type="PANTHER" id="PTHR11071">
    <property type="entry name" value="PEPTIDYL-PROLYL CIS-TRANS ISOMERASE"/>
    <property type="match status" value="1"/>
</dbReference>
<keyword evidence="3" id="KW-0697">Rotamase</keyword>
<feature type="compositionally biased region" description="Basic and acidic residues" evidence="5">
    <location>
        <begin position="419"/>
        <end position="449"/>
    </location>
</feature>
<dbReference type="PROSITE" id="PS50072">
    <property type="entry name" value="CSA_PPIASE_2"/>
    <property type="match status" value="1"/>
</dbReference>
<protein>
    <recommendedName>
        <fullName evidence="2">peptidylprolyl isomerase</fullName>
        <ecNumber evidence="2">5.2.1.8</ecNumber>
    </recommendedName>
</protein>
<dbReference type="InterPro" id="IPR002130">
    <property type="entry name" value="Cyclophilin-type_PPIase_dom"/>
</dbReference>
<keyword evidence="4" id="KW-0413">Isomerase</keyword>
<dbReference type="PROSITE" id="PS00170">
    <property type="entry name" value="CSA_PPIASE_1"/>
    <property type="match status" value="1"/>
</dbReference>
<reference evidence="7" key="1">
    <citation type="submission" date="2023-02" db="EMBL/GenBank/DDBJ databases">
        <title>Identification and recombinant expression of a fungal hydrolase from Papiliotrema laurentii that hydrolyzes apple cutin and clears colloidal polyester polyurethane.</title>
        <authorList>
            <consortium name="DOE Joint Genome Institute"/>
            <person name="Roman V.A."/>
            <person name="Bojanowski C."/>
            <person name="Crable B.R."/>
            <person name="Wagner D.N."/>
            <person name="Hung C.S."/>
            <person name="Nadeau L.J."/>
            <person name="Schratz L."/>
            <person name="Haridas S."/>
            <person name="Pangilinan J."/>
            <person name="Lipzen A."/>
            <person name="Na H."/>
            <person name="Yan M."/>
            <person name="Ng V."/>
            <person name="Grigoriev I.V."/>
            <person name="Spatafora J.W."/>
            <person name="Barlow D."/>
            <person name="Biffinger J."/>
            <person name="Kelley-Loughnane N."/>
            <person name="Varaljay V.A."/>
            <person name="Crookes-Goodson W.J."/>
        </authorList>
    </citation>
    <scope>NUCLEOTIDE SEQUENCE</scope>
    <source>
        <strain evidence="7">5307AH</strain>
    </source>
</reference>
<feature type="compositionally biased region" description="Basic residues" evidence="5">
    <location>
        <begin position="236"/>
        <end position="255"/>
    </location>
</feature>
<dbReference type="InterPro" id="IPR020892">
    <property type="entry name" value="Cyclophilin-type_PPIase_CS"/>
</dbReference>
<evidence type="ECO:0000259" key="6">
    <source>
        <dbReference type="PROSITE" id="PS50072"/>
    </source>
</evidence>
<feature type="compositionally biased region" description="Basic and acidic residues" evidence="5">
    <location>
        <begin position="374"/>
        <end position="412"/>
    </location>
</feature>
<accession>A0AAD9L7K8</accession>
<dbReference type="PRINTS" id="PR00153">
    <property type="entry name" value="CSAPPISMRASE"/>
</dbReference>
<feature type="compositionally biased region" description="Basic and acidic residues" evidence="5">
    <location>
        <begin position="268"/>
        <end position="304"/>
    </location>
</feature>
<comment type="catalytic activity">
    <reaction evidence="1">
        <text>[protein]-peptidylproline (omega=180) = [protein]-peptidylproline (omega=0)</text>
        <dbReference type="Rhea" id="RHEA:16237"/>
        <dbReference type="Rhea" id="RHEA-COMP:10747"/>
        <dbReference type="Rhea" id="RHEA-COMP:10748"/>
        <dbReference type="ChEBI" id="CHEBI:83833"/>
        <dbReference type="ChEBI" id="CHEBI:83834"/>
        <dbReference type="EC" id="5.2.1.8"/>
    </reaction>
</comment>
<dbReference type="Proteomes" id="UP001182556">
    <property type="component" value="Unassembled WGS sequence"/>
</dbReference>
<proteinExistence type="predicted"/>
<dbReference type="Gene3D" id="2.40.100.10">
    <property type="entry name" value="Cyclophilin-like"/>
    <property type="match status" value="1"/>
</dbReference>
<keyword evidence="8" id="KW-1185">Reference proteome</keyword>
<dbReference type="EC" id="5.2.1.8" evidence="2"/>
<comment type="caution">
    <text evidence="7">The sequence shown here is derived from an EMBL/GenBank/DDBJ whole genome shotgun (WGS) entry which is preliminary data.</text>
</comment>
<dbReference type="GO" id="GO:0005737">
    <property type="term" value="C:cytoplasm"/>
    <property type="evidence" value="ECO:0007669"/>
    <property type="project" value="TreeGrafter"/>
</dbReference>
<evidence type="ECO:0000256" key="1">
    <source>
        <dbReference type="ARBA" id="ARBA00000971"/>
    </source>
</evidence>
<evidence type="ECO:0000313" key="8">
    <source>
        <dbReference type="Proteomes" id="UP001182556"/>
    </source>
</evidence>
<feature type="region of interest" description="Disordered" evidence="5">
    <location>
        <begin position="321"/>
        <end position="486"/>
    </location>
</feature>
<evidence type="ECO:0000256" key="2">
    <source>
        <dbReference type="ARBA" id="ARBA00013194"/>
    </source>
</evidence>
<dbReference type="GO" id="GO:0016018">
    <property type="term" value="F:cyclosporin A binding"/>
    <property type="evidence" value="ECO:0007669"/>
    <property type="project" value="TreeGrafter"/>
</dbReference>
<evidence type="ECO:0000256" key="4">
    <source>
        <dbReference type="ARBA" id="ARBA00023235"/>
    </source>
</evidence>
<gene>
    <name evidence="7" type="ORF">DB88DRAFT_480377</name>
</gene>
<feature type="domain" description="PPIase cyclophilin-type" evidence="6">
    <location>
        <begin position="8"/>
        <end position="176"/>
    </location>
</feature>